<evidence type="ECO:0000313" key="2">
    <source>
        <dbReference type="Proteomes" id="UP001165293"/>
    </source>
</evidence>
<proteinExistence type="predicted"/>
<accession>A0ABS8JI50</accession>
<gene>
    <name evidence="1" type="ORF">LK996_09325</name>
</gene>
<reference evidence="1" key="1">
    <citation type="submission" date="2021-10" db="EMBL/GenBank/DDBJ databases">
        <authorList>
            <person name="Lyu M."/>
            <person name="Wang X."/>
            <person name="Meng X."/>
            <person name="Xu K."/>
        </authorList>
    </citation>
    <scope>NUCLEOTIDE SEQUENCE</scope>
    <source>
        <strain evidence="1">A6</strain>
    </source>
</reference>
<dbReference type="EMBL" id="JAJGAK010000002">
    <property type="protein sequence ID" value="MCC8363274.1"/>
    <property type="molecule type" value="Genomic_DNA"/>
</dbReference>
<sequence>MGTKNPNSAGRFRPLPHAAEILKECAAIKTGVPSAAGHWKIGPELDAQEDELSLNELRRLARARRQWVVLLDVRYEAAARRVTARAIAAETELQKLTDARGRGGHIRWSRDEQRKKALKIIDRHVSDGTWKERTHQEISDEIRAELGIKEERGSMFGADWVGDRLRERECRKRPAGAGGHKST</sequence>
<evidence type="ECO:0000313" key="1">
    <source>
        <dbReference type="EMBL" id="MCC8363274.1"/>
    </source>
</evidence>
<comment type="caution">
    <text evidence="1">The sequence shown here is derived from an EMBL/GenBank/DDBJ whole genome shotgun (WGS) entry which is preliminary data.</text>
</comment>
<keyword evidence="2" id="KW-1185">Reference proteome</keyword>
<organism evidence="1 2">
    <name type="scientific">Noviluteimonas lactosilytica</name>
    <dbReference type="NCBI Taxonomy" id="2888523"/>
    <lineage>
        <taxon>Bacteria</taxon>
        <taxon>Pseudomonadati</taxon>
        <taxon>Pseudomonadota</taxon>
        <taxon>Gammaproteobacteria</taxon>
        <taxon>Lysobacterales</taxon>
        <taxon>Lysobacteraceae</taxon>
        <taxon>Noviluteimonas</taxon>
    </lineage>
</organism>
<dbReference type="RefSeq" id="WP_230526915.1">
    <property type="nucleotide sequence ID" value="NZ_JAJGAK010000002.1"/>
</dbReference>
<protein>
    <submittedName>
        <fullName evidence="1">Uncharacterized protein</fullName>
    </submittedName>
</protein>
<dbReference type="Proteomes" id="UP001165293">
    <property type="component" value="Unassembled WGS sequence"/>
</dbReference>
<name>A0ABS8JI50_9GAMM</name>